<evidence type="ECO:0000313" key="3">
    <source>
        <dbReference type="Proteomes" id="UP000030747"/>
    </source>
</evidence>
<accession>U6KSM4</accession>
<reference evidence="2" key="2">
    <citation type="submission" date="2013-10" db="EMBL/GenBank/DDBJ databases">
        <authorList>
            <person name="Aslett M."/>
        </authorList>
    </citation>
    <scope>NUCLEOTIDE SEQUENCE [LARGE SCALE GENOMIC DNA]</scope>
    <source>
        <strain evidence="2">Houghton</strain>
    </source>
</reference>
<dbReference type="VEuPathDB" id="ToxoDB:ETH2_0502100"/>
<protein>
    <submittedName>
        <fullName evidence="2">Uncharacterized protein</fullName>
    </submittedName>
</protein>
<keyword evidence="3" id="KW-1185">Reference proteome</keyword>
<name>U6KSM4_EIMTE</name>
<evidence type="ECO:0000256" key="1">
    <source>
        <dbReference type="SAM" id="MobiDB-lite"/>
    </source>
</evidence>
<dbReference type="OrthoDB" id="348350at2759"/>
<dbReference type="AlphaFoldDB" id="U6KSM4"/>
<dbReference type="Proteomes" id="UP000030747">
    <property type="component" value="Unassembled WGS sequence"/>
</dbReference>
<feature type="compositionally biased region" description="Low complexity" evidence="1">
    <location>
        <begin position="7"/>
        <end position="17"/>
    </location>
</feature>
<reference evidence="2" key="1">
    <citation type="submission" date="2013-10" db="EMBL/GenBank/DDBJ databases">
        <title>Genomic analysis of the causative agents of coccidiosis in chickens.</title>
        <authorList>
            <person name="Reid A.J."/>
            <person name="Blake D."/>
            <person name="Billington K."/>
            <person name="Browne H."/>
            <person name="Dunn M."/>
            <person name="Hung S."/>
            <person name="Kawahara F."/>
            <person name="Miranda-Saavedra D."/>
            <person name="Mourier T."/>
            <person name="Nagra H."/>
            <person name="Otto T.D."/>
            <person name="Rawlings N."/>
            <person name="Sanchez A."/>
            <person name="Sanders M."/>
            <person name="Subramaniam C."/>
            <person name="Tay Y."/>
            <person name="Dear P."/>
            <person name="Doerig C."/>
            <person name="Gruber A."/>
            <person name="Parkinson J."/>
            <person name="Shirley M."/>
            <person name="Wan K.L."/>
            <person name="Berriman M."/>
            <person name="Tomley F."/>
            <person name="Pain A."/>
        </authorList>
    </citation>
    <scope>NUCLEOTIDE SEQUENCE [LARGE SCALE GENOMIC DNA]</scope>
    <source>
        <strain evidence="2">Houghton</strain>
    </source>
</reference>
<evidence type="ECO:0000313" key="2">
    <source>
        <dbReference type="EMBL" id="CDJ38418.1"/>
    </source>
</evidence>
<dbReference type="RefSeq" id="XP_013229256.1">
    <property type="nucleotide sequence ID" value="XM_013373802.1"/>
</dbReference>
<sequence>MEGAHGGASSSKAGLLLQRSGVHTPQKTRTVKSKPRAQAAAAREPLVNNLFDERKEKQMPQTEHGGHYLQQQQQQQQQLQQLSAQRQEQQQQQQSKEPYRAHAHYLHHSPQQQQQQQQQQQRLSRFCLGSLGIDPPVSPEKSPRDSIRVAEALSPFPPGIRFDKSTFRCAGIAGIECGVQRDRWDRVWGAAGPLGSSGGGKRGSSVGCPGIVGIECGVGWGRWDRLWGALGSMGSSGGGPGIECPGIDRIECGVGWD</sequence>
<organism evidence="2 3">
    <name type="scientific">Eimeria tenella</name>
    <name type="common">Coccidian parasite</name>
    <dbReference type="NCBI Taxonomy" id="5802"/>
    <lineage>
        <taxon>Eukaryota</taxon>
        <taxon>Sar</taxon>
        <taxon>Alveolata</taxon>
        <taxon>Apicomplexa</taxon>
        <taxon>Conoidasida</taxon>
        <taxon>Coccidia</taxon>
        <taxon>Eucoccidiorida</taxon>
        <taxon>Eimeriorina</taxon>
        <taxon>Eimeriidae</taxon>
        <taxon>Eimeria</taxon>
    </lineage>
</organism>
<feature type="region of interest" description="Disordered" evidence="1">
    <location>
        <begin position="1"/>
        <end position="100"/>
    </location>
</feature>
<dbReference type="EMBL" id="HG673871">
    <property type="protein sequence ID" value="CDJ38418.1"/>
    <property type="molecule type" value="Genomic_DNA"/>
</dbReference>
<dbReference type="GeneID" id="25255788"/>
<feature type="compositionally biased region" description="Low complexity" evidence="1">
    <location>
        <begin position="69"/>
        <end position="94"/>
    </location>
</feature>
<dbReference type="VEuPathDB" id="ToxoDB:ETH_00033610"/>
<proteinExistence type="predicted"/>
<gene>
    <name evidence="2" type="ORF">ETH_00033610</name>
</gene>